<dbReference type="PANTHER" id="PTHR45686:SF4">
    <property type="entry name" value="ADP-RIBOSYLATION FACTOR GTPASE ACTIVATING PROTEIN 3, ISOFORM H"/>
    <property type="match status" value="1"/>
</dbReference>
<dbReference type="InterPro" id="IPR038508">
    <property type="entry name" value="ArfGAP_dom_sf"/>
</dbReference>
<dbReference type="PRINTS" id="PR00405">
    <property type="entry name" value="REVINTRACTNG"/>
</dbReference>
<dbReference type="SMART" id="SM00105">
    <property type="entry name" value="ArfGap"/>
    <property type="match status" value="1"/>
</dbReference>
<proteinExistence type="predicted"/>
<keyword evidence="3" id="KW-0863">Zinc-finger</keyword>
<dbReference type="InterPro" id="IPR037278">
    <property type="entry name" value="ARFGAP/RecO"/>
</dbReference>
<organism evidence="6">
    <name type="scientific">Cyprideis torosa</name>
    <dbReference type="NCBI Taxonomy" id="163714"/>
    <lineage>
        <taxon>Eukaryota</taxon>
        <taxon>Metazoa</taxon>
        <taxon>Ecdysozoa</taxon>
        <taxon>Arthropoda</taxon>
        <taxon>Crustacea</taxon>
        <taxon>Oligostraca</taxon>
        <taxon>Ostracoda</taxon>
        <taxon>Podocopa</taxon>
        <taxon>Podocopida</taxon>
        <taxon>Cytherocopina</taxon>
        <taxon>Cytheroidea</taxon>
        <taxon>Cytherideidae</taxon>
        <taxon>Cyprideis</taxon>
    </lineage>
</organism>
<keyword evidence="2" id="KW-0479">Metal-binding</keyword>
<dbReference type="CDD" id="cd08831">
    <property type="entry name" value="ArfGap_ArfGap2_3_like"/>
    <property type="match status" value="1"/>
</dbReference>
<feature type="region of interest" description="Disordered" evidence="5">
    <location>
        <begin position="226"/>
        <end position="245"/>
    </location>
</feature>
<dbReference type="Gene3D" id="1.10.220.150">
    <property type="entry name" value="Arf GTPase activating protein"/>
    <property type="match status" value="1"/>
</dbReference>
<dbReference type="GO" id="GO:0005096">
    <property type="term" value="F:GTPase activator activity"/>
    <property type="evidence" value="ECO:0007669"/>
    <property type="project" value="UniProtKB-KW"/>
</dbReference>
<dbReference type="GO" id="GO:0048205">
    <property type="term" value="P:COPI coating of Golgi vesicle"/>
    <property type="evidence" value="ECO:0007669"/>
    <property type="project" value="TreeGrafter"/>
</dbReference>
<dbReference type="PANTHER" id="PTHR45686">
    <property type="entry name" value="ADP-RIBOSYLATION FACTOR GTPASE ACTIVATING PROTEIN 3, ISOFORM H-RELATED"/>
    <property type="match status" value="1"/>
</dbReference>
<dbReference type="FunFam" id="1.10.220.150:FF:000004">
    <property type="entry name" value="Putative ADP-ribosylation factor GTPase-activating protein 2"/>
    <property type="match status" value="1"/>
</dbReference>
<dbReference type="Pfam" id="PF01412">
    <property type="entry name" value="ArfGap"/>
    <property type="match status" value="1"/>
</dbReference>
<feature type="region of interest" description="Disordered" evidence="5">
    <location>
        <begin position="390"/>
        <end position="455"/>
    </location>
</feature>
<feature type="compositionally biased region" description="Gly residues" evidence="5">
    <location>
        <begin position="229"/>
        <end position="244"/>
    </location>
</feature>
<gene>
    <name evidence="6" type="ORF">CTOB1V02_LOCUS7676</name>
</gene>
<evidence type="ECO:0000256" key="3">
    <source>
        <dbReference type="ARBA" id="ARBA00022771"/>
    </source>
</evidence>
<protein>
    <submittedName>
        <fullName evidence="6">Uncharacterized protein</fullName>
    </submittedName>
</protein>
<feature type="region of interest" description="Disordered" evidence="5">
    <location>
        <begin position="345"/>
        <end position="367"/>
    </location>
</feature>
<name>A0A7R8ZRY0_9CRUS</name>
<dbReference type="GO" id="GO:0000139">
    <property type="term" value="C:Golgi membrane"/>
    <property type="evidence" value="ECO:0007669"/>
    <property type="project" value="GOC"/>
</dbReference>
<feature type="compositionally biased region" description="Basic and acidic residues" evidence="5">
    <location>
        <begin position="416"/>
        <end position="432"/>
    </location>
</feature>
<accession>A0A7R8ZRY0</accession>
<evidence type="ECO:0000256" key="5">
    <source>
        <dbReference type="SAM" id="MobiDB-lite"/>
    </source>
</evidence>
<reference evidence="6" key="1">
    <citation type="submission" date="2020-11" db="EMBL/GenBank/DDBJ databases">
        <authorList>
            <person name="Tran Van P."/>
        </authorList>
    </citation>
    <scope>NUCLEOTIDE SEQUENCE</scope>
</reference>
<keyword evidence="1" id="KW-0343">GTPase activation</keyword>
<evidence type="ECO:0000256" key="1">
    <source>
        <dbReference type="ARBA" id="ARBA00022468"/>
    </source>
</evidence>
<dbReference type="GO" id="GO:0008270">
    <property type="term" value="F:zinc ion binding"/>
    <property type="evidence" value="ECO:0007669"/>
    <property type="project" value="UniProtKB-KW"/>
</dbReference>
<dbReference type="OrthoDB" id="983479at2759"/>
<dbReference type="EMBL" id="OB662296">
    <property type="protein sequence ID" value="CAD7229810.1"/>
    <property type="molecule type" value="Genomic_DNA"/>
</dbReference>
<dbReference type="InterPro" id="IPR001164">
    <property type="entry name" value="ArfGAP_dom"/>
</dbReference>
<sequence length="558" mass="60793">MADQDVLSKQEIQAVFKKLRAVQSNKVCFDCSAKNPTWASVTYGVFICIDCSATHRSLGVHLTFVRSTQLDTNWTWLQIRNMQLGGNANARTFFSQHNCTTTDAQMKYNSRAAQLYREKLHNMAVQAQRVYGNKLFIDTGHHEDHPHSPKEEGKDFFAEHTEALDQSAALSTPTSNGSSLRGLKVDMELPKEGPSVEAALGSPKAPVQQPIKSSIIGAKKPAVKKSTGALGGKKAGGGMGGGLGQRVKTDFSQLEREAEQVEKRKVEEELMMKEARDKEREDAVKRLASMKLAYEDLGAEKQKEEAMLRNTDPKKADQLERLGMGRVGGVGSKGGHSVVSDIVTIEQEGASEPPVSKKKSSGRSMFDDEDDFETLGFGFAAGGRWKDVDADTAPTSSFFEDELGGGSKATSNKPSWMKDMEERAFREREPIKEPLPQSSFSSSASKGAGAYKPPATEEAVKKFANAKAISSDQFFGSQDNEWERKQNVSRFEGQSAISSDMYFNRSPAQAGRGGYGVGTPDLEDVKDSVKAGVSKVAGRLSTIASDVMSSLQDKYGGY</sequence>
<dbReference type="PROSITE" id="PS50115">
    <property type="entry name" value="ARFGAP"/>
    <property type="match status" value="1"/>
</dbReference>
<evidence type="ECO:0000256" key="4">
    <source>
        <dbReference type="ARBA" id="ARBA00022833"/>
    </source>
</evidence>
<dbReference type="SUPFAM" id="SSF57863">
    <property type="entry name" value="ArfGap/RecO-like zinc finger"/>
    <property type="match status" value="1"/>
</dbReference>
<keyword evidence="4" id="KW-0862">Zinc</keyword>
<dbReference type="AlphaFoldDB" id="A0A7R8ZRY0"/>
<evidence type="ECO:0000313" key="6">
    <source>
        <dbReference type="EMBL" id="CAD7229810.1"/>
    </source>
</evidence>
<evidence type="ECO:0000256" key="2">
    <source>
        <dbReference type="ARBA" id="ARBA00022723"/>
    </source>
</evidence>